<keyword evidence="3" id="KW-0879">Wnt signaling pathway</keyword>
<dbReference type="GO" id="GO:0005783">
    <property type="term" value="C:endoplasmic reticulum"/>
    <property type="evidence" value="ECO:0007669"/>
    <property type="project" value="TreeGrafter"/>
</dbReference>
<name>D1LXB6_SACKO</name>
<dbReference type="InterPro" id="IPR004299">
    <property type="entry name" value="MBOAT_fam"/>
</dbReference>
<evidence type="ECO:0000256" key="8">
    <source>
        <dbReference type="ARBA" id="ARBA00038269"/>
    </source>
</evidence>
<dbReference type="GO" id="GO:0017147">
    <property type="term" value="F:Wnt-protein binding"/>
    <property type="evidence" value="ECO:0007669"/>
    <property type="project" value="TreeGrafter"/>
</dbReference>
<evidence type="ECO:0000256" key="6">
    <source>
        <dbReference type="ARBA" id="ARBA00023136"/>
    </source>
</evidence>
<evidence type="ECO:0000256" key="10">
    <source>
        <dbReference type="ARBA" id="ARBA00040371"/>
    </source>
</evidence>
<accession>D1LXB6</accession>
<dbReference type="GO" id="GO:0016055">
    <property type="term" value="P:Wnt signaling pathway"/>
    <property type="evidence" value="ECO:0007669"/>
    <property type="project" value="UniProtKB-KW"/>
</dbReference>
<organism evidence="13">
    <name type="scientific">Saccoglossus kowalevskii</name>
    <name type="common">Acorn worm</name>
    <dbReference type="NCBI Taxonomy" id="10224"/>
    <lineage>
        <taxon>Eukaryota</taxon>
        <taxon>Metazoa</taxon>
        <taxon>Hemichordata</taxon>
        <taxon>Enteropneusta</taxon>
        <taxon>Harrimaniidae</taxon>
        <taxon>Saccoglossus</taxon>
    </lineage>
</organism>
<dbReference type="Proteomes" id="UP000694865">
    <property type="component" value="Unplaced"/>
</dbReference>
<evidence type="ECO:0000256" key="1">
    <source>
        <dbReference type="ARBA" id="ARBA00004141"/>
    </source>
</evidence>
<keyword evidence="4 12" id="KW-0812">Transmembrane</keyword>
<sequence length="469" mass="53922">MDYEYPDYDLDLADYELGDYPYYADDYVTNEVTWTYQDLFIECVIPTLEQGVQIVAPLLLLCLAFRLVTFTGVPVLFIHFSAMIGGLCSMYMFFEMTMLYVVFLGIVGYLVLMVLHHNHIQNKGAIVAAVLLFLLVTWELWLTDPREWHKIRGSQMMLTMRIISLGIDMDRDTVKELPNPITYLGYCFFVGSIIFGPWISYEQYIQIEDTQDMNLSWLWKIIKSLISSLFCLLVSVCVSPALSGYYFANKWLGAYRDALSFRFSHYFVSFMSESCTTVAGLGCTVNAEQHNWDLHVAKPFSIEMPRSLVDVVTNWNIPMHNFLKNYIFKSTRSLGSFPAIILTYATSSILHGLNFQLAAVLLSLGVYSYTEYVFRKRLSEIFSACVLAKKCVPECAHRNKETSILVFIVNFCFGLLAVFHLAYLGVMFDSSSQTEEQGYTMDHTLSKWANLDYASHYVVLFTFVFYKLI</sequence>
<evidence type="ECO:0000313" key="13">
    <source>
        <dbReference type="EMBL" id="ACY92622.1"/>
    </source>
</evidence>
<dbReference type="GO" id="GO:0061355">
    <property type="term" value="P:Wnt protein secretion"/>
    <property type="evidence" value="ECO:0007669"/>
    <property type="project" value="TreeGrafter"/>
</dbReference>
<feature type="transmembrane region" description="Helical" evidence="12">
    <location>
        <begin position="181"/>
        <end position="201"/>
    </location>
</feature>
<keyword evidence="5 12" id="KW-1133">Transmembrane helix</keyword>
<evidence type="ECO:0000313" key="14">
    <source>
        <dbReference type="Proteomes" id="UP000694865"/>
    </source>
</evidence>
<proteinExistence type="evidence at transcript level"/>
<dbReference type="KEGG" id="sko:100313706"/>
<dbReference type="EC" id="2.3.1.250" evidence="9"/>
<keyword evidence="2" id="KW-0808">Transferase</keyword>
<comment type="similarity">
    <text evidence="8">Belongs to the membrane-bound acyltransferase family. Porcupine subfamily.</text>
</comment>
<reference evidence="13" key="1">
    <citation type="submission" date="2009-10" db="EMBL/GenBank/DDBJ databases">
        <authorList>
            <person name="Freeman R.M.Jr."/>
            <person name="Wu M.M."/>
            <person name="Gerhart J.J."/>
        </authorList>
    </citation>
    <scope>NUCLEOTIDE SEQUENCE</scope>
</reference>
<dbReference type="GO" id="GO:1990698">
    <property type="term" value="F:palmitoleoyltransferase activity"/>
    <property type="evidence" value="ECO:0007669"/>
    <property type="project" value="UniProtKB-EC"/>
</dbReference>
<evidence type="ECO:0000256" key="11">
    <source>
        <dbReference type="ARBA" id="ARBA00047978"/>
    </source>
</evidence>
<dbReference type="Pfam" id="PF03062">
    <property type="entry name" value="MBOAT"/>
    <property type="match status" value="1"/>
</dbReference>
<dbReference type="OrthoDB" id="5968863at2759"/>
<gene>
    <name evidence="15" type="primary">LOC100313706</name>
</gene>
<comment type="subcellular location">
    <subcellularLocation>
        <location evidence="1">Membrane</location>
        <topology evidence="1">Multi-pass membrane protein</topology>
    </subcellularLocation>
</comment>
<dbReference type="EMBL" id="GU076093">
    <property type="protein sequence ID" value="ACY92622.1"/>
    <property type="molecule type" value="mRNA"/>
</dbReference>
<evidence type="ECO:0000256" key="2">
    <source>
        <dbReference type="ARBA" id="ARBA00022679"/>
    </source>
</evidence>
<feature type="transmembrane region" description="Helical" evidence="12">
    <location>
        <begin position="90"/>
        <end position="112"/>
    </location>
</feature>
<dbReference type="PANTHER" id="PTHR13906:SF12">
    <property type="entry name" value="PROTEIN-SERINE O-PALMITOLEOYLTRANSFERASE PORCUPINE"/>
    <property type="match status" value="1"/>
</dbReference>
<dbReference type="RefSeq" id="NP_001161633.1">
    <property type="nucleotide sequence ID" value="NM_001168161.1"/>
</dbReference>
<feature type="transmembrane region" description="Helical" evidence="12">
    <location>
        <begin position="448"/>
        <end position="466"/>
    </location>
</feature>
<feature type="transmembrane region" description="Helical" evidence="12">
    <location>
        <begin position="221"/>
        <end position="247"/>
    </location>
</feature>
<dbReference type="AlphaFoldDB" id="D1LXB6"/>
<dbReference type="GeneID" id="100313706"/>
<evidence type="ECO:0000256" key="4">
    <source>
        <dbReference type="ARBA" id="ARBA00022692"/>
    </source>
</evidence>
<dbReference type="PANTHER" id="PTHR13906">
    <property type="entry name" value="PORCUPINE"/>
    <property type="match status" value="1"/>
</dbReference>
<evidence type="ECO:0000256" key="5">
    <source>
        <dbReference type="ARBA" id="ARBA00022989"/>
    </source>
</evidence>
<evidence type="ECO:0000256" key="3">
    <source>
        <dbReference type="ARBA" id="ARBA00022687"/>
    </source>
</evidence>
<feature type="transmembrane region" description="Helical" evidence="12">
    <location>
        <begin position="124"/>
        <end position="142"/>
    </location>
</feature>
<evidence type="ECO:0000256" key="12">
    <source>
        <dbReference type="SAM" id="Phobius"/>
    </source>
</evidence>
<evidence type="ECO:0000256" key="9">
    <source>
        <dbReference type="ARBA" id="ARBA00038867"/>
    </source>
</evidence>
<evidence type="ECO:0000313" key="15">
    <source>
        <dbReference type="RefSeq" id="NP_001161633.1"/>
    </source>
</evidence>
<dbReference type="InterPro" id="IPR049941">
    <property type="entry name" value="LPLAT_7/PORCN-like"/>
</dbReference>
<feature type="transmembrane region" description="Helical" evidence="12">
    <location>
        <begin position="54"/>
        <end position="78"/>
    </location>
</feature>
<feature type="transmembrane region" description="Helical" evidence="12">
    <location>
        <begin position="404"/>
        <end position="428"/>
    </location>
</feature>
<dbReference type="GO" id="GO:0030258">
    <property type="term" value="P:lipid modification"/>
    <property type="evidence" value="ECO:0007669"/>
    <property type="project" value="TreeGrafter"/>
</dbReference>
<protein>
    <recommendedName>
        <fullName evidence="10">Protein-serine O-palmitoleoyltransferase porcupine</fullName>
        <ecNumber evidence="9">2.3.1.250</ecNumber>
    </recommendedName>
</protein>
<comment type="catalytic activity">
    <reaction evidence="11">
        <text>[Wnt protein]-L-serine + (9Z)-hexadecenoyl-CoA = [Wnt protein]-O-(9Z)-hexadecenoyl-L-serine + CoA</text>
        <dbReference type="Rhea" id="RHEA:45336"/>
        <dbReference type="Rhea" id="RHEA-COMP:11170"/>
        <dbReference type="Rhea" id="RHEA-COMP:11171"/>
        <dbReference type="ChEBI" id="CHEBI:29999"/>
        <dbReference type="ChEBI" id="CHEBI:57287"/>
        <dbReference type="ChEBI" id="CHEBI:61540"/>
        <dbReference type="ChEBI" id="CHEBI:85189"/>
        <dbReference type="EC" id="2.3.1.250"/>
    </reaction>
</comment>
<keyword evidence="7" id="KW-0012">Acyltransferase</keyword>
<reference evidence="15" key="2">
    <citation type="submission" date="2025-05" db="UniProtKB">
        <authorList>
            <consortium name="RefSeq"/>
        </authorList>
    </citation>
    <scope>IDENTIFICATION</scope>
</reference>
<keyword evidence="14" id="KW-1185">Reference proteome</keyword>
<dbReference type="GO" id="GO:0016020">
    <property type="term" value="C:membrane"/>
    <property type="evidence" value="ECO:0007669"/>
    <property type="project" value="UniProtKB-SubCell"/>
</dbReference>
<evidence type="ECO:0000256" key="7">
    <source>
        <dbReference type="ARBA" id="ARBA00023315"/>
    </source>
</evidence>
<keyword evidence="6 12" id="KW-0472">Membrane</keyword>